<gene>
    <name evidence="1" type="ORF">FYJ74_07070</name>
</gene>
<organism evidence="1 2">
    <name type="scientific">Pyramidobacter porci</name>
    <dbReference type="NCBI Taxonomy" id="2605789"/>
    <lineage>
        <taxon>Bacteria</taxon>
        <taxon>Thermotogati</taxon>
        <taxon>Synergistota</taxon>
        <taxon>Synergistia</taxon>
        <taxon>Synergistales</taxon>
        <taxon>Dethiosulfovibrionaceae</taxon>
        <taxon>Pyramidobacter</taxon>
    </lineage>
</organism>
<reference evidence="1 2" key="1">
    <citation type="submission" date="2019-08" db="EMBL/GenBank/DDBJ databases">
        <title>In-depth cultivation of the pig gut microbiome towards novel bacterial diversity and tailored functional studies.</title>
        <authorList>
            <person name="Wylensek D."/>
            <person name="Hitch T.C.A."/>
            <person name="Clavel T."/>
        </authorList>
    </citation>
    <scope>NUCLEOTIDE SEQUENCE [LARGE SCALE GENOMIC DNA]</scope>
    <source>
        <strain evidence="1 2">SM-530-WT-4B</strain>
    </source>
</reference>
<dbReference type="GO" id="GO:0006741">
    <property type="term" value="P:NADP+ biosynthetic process"/>
    <property type="evidence" value="ECO:0007669"/>
    <property type="project" value="InterPro"/>
</dbReference>
<comment type="caution">
    <text evidence="1">The sequence shown here is derived from an EMBL/GenBank/DDBJ whole genome shotgun (WGS) entry which is preliminary data.</text>
</comment>
<keyword evidence="1" id="KW-0808">Transferase</keyword>
<dbReference type="InterPro" id="IPR017438">
    <property type="entry name" value="ATP-NAD_kinase_N"/>
</dbReference>
<dbReference type="InterPro" id="IPR002504">
    <property type="entry name" value="NADK"/>
</dbReference>
<dbReference type="InterPro" id="IPR039065">
    <property type="entry name" value="AcoX-like"/>
</dbReference>
<dbReference type="SUPFAM" id="SSF111331">
    <property type="entry name" value="NAD kinase/diacylglycerol kinase-like"/>
    <property type="match status" value="1"/>
</dbReference>
<keyword evidence="1" id="KW-0418">Kinase</keyword>
<dbReference type="Proteomes" id="UP000473699">
    <property type="component" value="Unassembled WGS sequence"/>
</dbReference>
<dbReference type="Gene3D" id="3.40.50.10330">
    <property type="entry name" value="Probable inorganic polyphosphate/atp-NAD kinase, domain 1"/>
    <property type="match status" value="1"/>
</dbReference>
<sequence length="369" mass="38717">MRIGFLVNPVAGMGGSVALKGTDGAETLRRARALGAVPRAAGRMAQALDAALPLPDGVGFLACGGEMGETLLKERRLPYEIVWRPAGESRAADTRAAVGAMAAAGAELIFFAGGDGTARDVCAALEGAATPVIGVPAGVKIHSAVYGVTPVRAGRLLSKFASGGVKELGDAEVMDIDEEAFRRGTVNARLYGYLKVPLDRGCLQDRKSGGANSDACDRSAIAVWVAEHMAPGRLYLIGSGTTTQAIMDELELPGTLLGVDAVKDRRLVAADLTERQLLDLVEPGNTTLIVTVIGGQGHIFGRGNQQLSPAVLRRVGVENVTVVATPAKLIGLFPKPLLVDTGDPELDRRFRGYAAVVTGYDRRQMHRVE</sequence>
<protein>
    <submittedName>
        <fullName evidence="1">ATP-NAD kinase</fullName>
    </submittedName>
</protein>
<dbReference type="GO" id="GO:0051287">
    <property type="term" value="F:NAD binding"/>
    <property type="evidence" value="ECO:0007669"/>
    <property type="project" value="UniProtKB-ARBA"/>
</dbReference>
<dbReference type="GO" id="GO:0003951">
    <property type="term" value="F:NAD+ kinase activity"/>
    <property type="evidence" value="ECO:0007669"/>
    <property type="project" value="InterPro"/>
</dbReference>
<accession>A0A6L5YDZ8</accession>
<evidence type="ECO:0000313" key="1">
    <source>
        <dbReference type="EMBL" id="MST55792.1"/>
    </source>
</evidence>
<dbReference type="GO" id="GO:0005524">
    <property type="term" value="F:ATP binding"/>
    <property type="evidence" value="ECO:0007669"/>
    <property type="project" value="UniProtKB-ARBA"/>
</dbReference>
<dbReference type="RefSeq" id="WP_154528887.1">
    <property type="nucleotide sequence ID" value="NZ_VUNH01000007.1"/>
</dbReference>
<dbReference type="InterPro" id="IPR016064">
    <property type="entry name" value="NAD/diacylglycerol_kinase_sf"/>
</dbReference>
<proteinExistence type="predicted"/>
<dbReference type="PANTHER" id="PTHR40697">
    <property type="entry name" value="ACETOIN CATABOLISM PROTEIN X"/>
    <property type="match status" value="1"/>
</dbReference>
<dbReference type="Pfam" id="PF20143">
    <property type="entry name" value="NAD_kinase_C"/>
    <property type="match status" value="1"/>
</dbReference>
<dbReference type="PIRSF" id="PIRSF016907">
    <property type="entry name" value="Kin_ATP-NAD"/>
    <property type="match status" value="1"/>
</dbReference>
<dbReference type="Pfam" id="PF01513">
    <property type="entry name" value="NAD_kinase"/>
    <property type="match status" value="1"/>
</dbReference>
<dbReference type="AlphaFoldDB" id="A0A6L5YDZ8"/>
<dbReference type="InterPro" id="IPR011386">
    <property type="entry name" value="Put_ATP-NAD_kin"/>
</dbReference>
<dbReference type="EMBL" id="VUNH01000007">
    <property type="protein sequence ID" value="MST55792.1"/>
    <property type="molecule type" value="Genomic_DNA"/>
</dbReference>
<dbReference type="PANTHER" id="PTHR40697:SF2">
    <property type="entry name" value="ATP-NAD KINASE-RELATED"/>
    <property type="match status" value="1"/>
</dbReference>
<keyword evidence="2" id="KW-1185">Reference proteome</keyword>
<name>A0A6L5YDZ8_9BACT</name>
<evidence type="ECO:0000313" key="2">
    <source>
        <dbReference type="Proteomes" id="UP000473699"/>
    </source>
</evidence>